<organism evidence="1 2">
    <name type="scientific">Allosphingosinicella indica</name>
    <dbReference type="NCBI Taxonomy" id="941907"/>
    <lineage>
        <taxon>Bacteria</taxon>
        <taxon>Pseudomonadati</taxon>
        <taxon>Pseudomonadota</taxon>
        <taxon>Alphaproteobacteria</taxon>
        <taxon>Sphingomonadales</taxon>
        <taxon>Sphingomonadaceae</taxon>
        <taxon>Allosphingosinicella</taxon>
    </lineage>
</organism>
<dbReference type="AlphaFoldDB" id="A0A1X7GJB9"/>
<evidence type="ECO:0000313" key="2">
    <source>
        <dbReference type="Proteomes" id="UP000192934"/>
    </source>
</evidence>
<sequence length="175" mass="19396">MTEQHRDSAPIDHVQSARDNLAARRALGSETVWLSCDTVDALLRRIEAAPSSDSASTVEKYEELILVSPEPDAEADAFMRGFAYGRFSTMDSELALHWGILRRFQLDHCPIVYETPNILALNRNPDPEVERLADQLDYIVSAWATAHDIYGVARNALMKSLRAALSSQALVPSAV</sequence>
<dbReference type="RefSeq" id="WP_085218560.1">
    <property type="nucleotide sequence ID" value="NZ_LT840185.1"/>
</dbReference>
<name>A0A1X7GJB9_9SPHN</name>
<dbReference type="EMBL" id="LT840185">
    <property type="protein sequence ID" value="SMF70620.1"/>
    <property type="molecule type" value="Genomic_DNA"/>
</dbReference>
<accession>A0A1X7GJB9</accession>
<dbReference type="Proteomes" id="UP000192934">
    <property type="component" value="Chromosome I"/>
</dbReference>
<gene>
    <name evidence="1" type="ORF">SAMN06295910_1909</name>
</gene>
<dbReference type="STRING" id="941907.SAMN06295910_1909"/>
<proteinExistence type="predicted"/>
<evidence type="ECO:0000313" key="1">
    <source>
        <dbReference type="EMBL" id="SMF70620.1"/>
    </source>
</evidence>
<keyword evidence="2" id="KW-1185">Reference proteome</keyword>
<reference evidence="2" key="1">
    <citation type="submission" date="2017-04" db="EMBL/GenBank/DDBJ databases">
        <authorList>
            <person name="Varghese N."/>
            <person name="Submissions S."/>
        </authorList>
    </citation>
    <scope>NUCLEOTIDE SEQUENCE [LARGE SCALE GENOMIC DNA]</scope>
    <source>
        <strain evidence="2">Dd16</strain>
    </source>
</reference>
<protein>
    <submittedName>
        <fullName evidence="1">Uncharacterized protein</fullName>
    </submittedName>
</protein>